<reference evidence="2" key="1">
    <citation type="submission" date="2016-07" db="EMBL/GenBank/DDBJ databases">
        <title>Microvirga ossetica sp. nov. a new species of rhizobia isolated from root nodules of the legume species Vicia alpestris Steven originated from North Ossetia region in the Caucasus.</title>
        <authorList>
            <person name="Safronova V.I."/>
            <person name="Kuznetsova I.G."/>
            <person name="Sazanova A.L."/>
            <person name="Belimov A."/>
            <person name="Andronov E."/>
            <person name="Osledkin Y.S."/>
            <person name="Onishchuk O.P."/>
            <person name="Kurchak O.N."/>
            <person name="Shaposhnikov A.I."/>
            <person name="Willems A."/>
            <person name="Tikhonovich I.A."/>
        </authorList>
    </citation>
    <scope>NUCLEOTIDE SEQUENCE [LARGE SCALE GENOMIC DNA]</scope>
    <source>
        <strain evidence="2">V5/3M</strain>
        <plasmid evidence="2">unnamed1</plasmid>
    </source>
</reference>
<feature type="chain" id="PRO_5008536220" evidence="1">
    <location>
        <begin position="23"/>
        <end position="127"/>
    </location>
</feature>
<dbReference type="RefSeq" id="WP_099513711.1">
    <property type="nucleotide sequence ID" value="NZ_CP016617.1"/>
</dbReference>
<geneLocation type="plasmid" evidence="2">
    <name>unnamed1</name>
</geneLocation>
<dbReference type="KEGG" id="moc:BB934_30515"/>
<organism evidence="2">
    <name type="scientific">Microvirga ossetica</name>
    <dbReference type="NCBI Taxonomy" id="1882682"/>
    <lineage>
        <taxon>Bacteria</taxon>
        <taxon>Pseudomonadati</taxon>
        <taxon>Pseudomonadota</taxon>
        <taxon>Alphaproteobacteria</taxon>
        <taxon>Hyphomicrobiales</taxon>
        <taxon>Methylobacteriaceae</taxon>
        <taxon>Microvirga</taxon>
    </lineage>
</organism>
<evidence type="ECO:0000256" key="1">
    <source>
        <dbReference type="SAM" id="SignalP"/>
    </source>
</evidence>
<accession>A0A1B2ERL1</accession>
<dbReference type="OrthoDB" id="8479270at2"/>
<evidence type="ECO:0000313" key="2">
    <source>
        <dbReference type="EMBL" id="ANY82608.1"/>
    </source>
</evidence>
<sequence length="127" mass="13915">MLSKSALLVAVLVINLPSPLQAHDIYSHLVDAAGKSCCDEKDCRPVPYRMTAGGVTMFVDERWIDVPEETIQYRALLDDPGETGGGHWCGFALTPLNEDEPVYTTRCAILPPQAASIQVEWLGLSEQ</sequence>
<keyword evidence="2" id="KW-0614">Plasmid</keyword>
<feature type="signal peptide" evidence="1">
    <location>
        <begin position="1"/>
        <end position="22"/>
    </location>
</feature>
<name>A0A1B2ERL1_9HYPH</name>
<keyword evidence="1" id="KW-0732">Signal</keyword>
<gene>
    <name evidence="2" type="ORF">BB934_30515</name>
</gene>
<proteinExistence type="predicted"/>
<dbReference type="EMBL" id="CP016617">
    <property type="protein sequence ID" value="ANY82608.1"/>
    <property type="molecule type" value="Genomic_DNA"/>
</dbReference>
<protein>
    <submittedName>
        <fullName evidence="2">Uncharacterized protein</fullName>
    </submittedName>
</protein>
<dbReference type="AlphaFoldDB" id="A0A1B2ERL1"/>